<organism evidence="1">
    <name type="scientific">Anguilla anguilla</name>
    <name type="common">European freshwater eel</name>
    <name type="synonym">Muraena anguilla</name>
    <dbReference type="NCBI Taxonomy" id="7936"/>
    <lineage>
        <taxon>Eukaryota</taxon>
        <taxon>Metazoa</taxon>
        <taxon>Chordata</taxon>
        <taxon>Craniata</taxon>
        <taxon>Vertebrata</taxon>
        <taxon>Euteleostomi</taxon>
        <taxon>Actinopterygii</taxon>
        <taxon>Neopterygii</taxon>
        <taxon>Teleostei</taxon>
        <taxon>Anguilliformes</taxon>
        <taxon>Anguillidae</taxon>
        <taxon>Anguilla</taxon>
    </lineage>
</organism>
<protein>
    <submittedName>
        <fullName evidence="1">Uncharacterized protein</fullName>
    </submittedName>
</protein>
<sequence length="44" mass="5067">MVLNYTARPSSRENTFLKRVDSVRKTLSALMGTEGCLKNTDIWY</sequence>
<dbReference type="EMBL" id="GBXM01014353">
    <property type="protein sequence ID" value="JAH94224.1"/>
    <property type="molecule type" value="Transcribed_RNA"/>
</dbReference>
<name>A0A0E9WUZ5_ANGAN</name>
<proteinExistence type="predicted"/>
<reference evidence="1" key="2">
    <citation type="journal article" date="2015" name="Fish Shellfish Immunol.">
        <title>Early steps in the European eel (Anguilla anguilla)-Vibrio vulnificus interaction in the gills: Role of the RtxA13 toxin.</title>
        <authorList>
            <person name="Callol A."/>
            <person name="Pajuelo D."/>
            <person name="Ebbesson L."/>
            <person name="Teles M."/>
            <person name="MacKenzie S."/>
            <person name="Amaro C."/>
        </authorList>
    </citation>
    <scope>NUCLEOTIDE SEQUENCE</scope>
</reference>
<accession>A0A0E9WUZ5</accession>
<reference evidence="1" key="1">
    <citation type="submission" date="2014-11" db="EMBL/GenBank/DDBJ databases">
        <authorList>
            <person name="Amaro Gonzalez C."/>
        </authorList>
    </citation>
    <scope>NUCLEOTIDE SEQUENCE</scope>
</reference>
<dbReference type="AlphaFoldDB" id="A0A0E9WUZ5"/>
<evidence type="ECO:0000313" key="1">
    <source>
        <dbReference type="EMBL" id="JAH94224.1"/>
    </source>
</evidence>